<reference evidence="1" key="1">
    <citation type="submission" date="2021-05" db="EMBL/GenBank/DDBJ databases">
        <authorList>
            <person name="Scholz U."/>
            <person name="Mascher M."/>
            <person name="Fiebig A."/>
        </authorList>
    </citation>
    <scope>NUCLEOTIDE SEQUENCE [LARGE SCALE GENOMIC DNA]</scope>
</reference>
<evidence type="ECO:0000313" key="1">
    <source>
        <dbReference type="EnsemblPlants" id="AVESA.00010b.r2.1DG0128700.1.CDS"/>
    </source>
</evidence>
<name>A0ACD5TUS3_AVESA</name>
<keyword evidence="2" id="KW-1185">Reference proteome</keyword>
<proteinExistence type="predicted"/>
<evidence type="ECO:0000313" key="2">
    <source>
        <dbReference type="Proteomes" id="UP001732700"/>
    </source>
</evidence>
<accession>A0ACD5TUS3</accession>
<protein>
    <submittedName>
        <fullName evidence="1">Uncharacterized protein</fullName>
    </submittedName>
</protein>
<sequence length="291" mass="31828">MEYAWKPTPHDQKKTPRPRRRRPHSPRQGKIHSPASSIDPPSPAHSLPARAASKVHRPNLKSPPAAVDQLSDRSMDSARTYVDFVPSHDLVEETDKQTLVLNLPGFKKEHLKVQIDNYGRLRVSGERPVEGSQWSRFRKDIQVSDGCDAGGIRARFEKDGVLRITMPRLSPVDLPHGDDHAADAAAAAVAEGKKCHYENEEEDARKRHAAEDQEEHAGDDDQGRAEVAAPSGTGGTAYGFVSDRSGVVRRLLLAVALALVGAAGLYARYRMMDPSDETAPAHNATAGLSDY</sequence>
<dbReference type="Proteomes" id="UP001732700">
    <property type="component" value="Chromosome 1D"/>
</dbReference>
<dbReference type="EnsemblPlants" id="AVESA.00010b.r2.1DG0128700.1">
    <property type="protein sequence ID" value="AVESA.00010b.r2.1DG0128700.1.CDS"/>
    <property type="gene ID" value="AVESA.00010b.r2.1DG0128700"/>
</dbReference>
<reference evidence="1" key="2">
    <citation type="submission" date="2025-09" db="UniProtKB">
        <authorList>
            <consortium name="EnsemblPlants"/>
        </authorList>
    </citation>
    <scope>IDENTIFICATION</scope>
</reference>
<organism evidence="1 2">
    <name type="scientific">Avena sativa</name>
    <name type="common">Oat</name>
    <dbReference type="NCBI Taxonomy" id="4498"/>
    <lineage>
        <taxon>Eukaryota</taxon>
        <taxon>Viridiplantae</taxon>
        <taxon>Streptophyta</taxon>
        <taxon>Embryophyta</taxon>
        <taxon>Tracheophyta</taxon>
        <taxon>Spermatophyta</taxon>
        <taxon>Magnoliopsida</taxon>
        <taxon>Liliopsida</taxon>
        <taxon>Poales</taxon>
        <taxon>Poaceae</taxon>
        <taxon>BOP clade</taxon>
        <taxon>Pooideae</taxon>
        <taxon>Poodae</taxon>
        <taxon>Poeae</taxon>
        <taxon>Poeae Chloroplast Group 1 (Aveneae type)</taxon>
        <taxon>Aveninae</taxon>
        <taxon>Avena</taxon>
    </lineage>
</organism>